<keyword evidence="3 5" id="KW-0808">Transferase</keyword>
<dbReference type="OrthoDB" id="3180470at2"/>
<feature type="domain" description="Glycosyltransferase subfamily 4-like N-terminal" evidence="4">
    <location>
        <begin position="21"/>
        <end position="204"/>
    </location>
</feature>
<dbReference type="Pfam" id="PF13692">
    <property type="entry name" value="Glyco_trans_1_4"/>
    <property type="match status" value="1"/>
</dbReference>
<dbReference type="InterPro" id="IPR050194">
    <property type="entry name" value="Glycosyltransferase_grp1"/>
</dbReference>
<keyword evidence="2" id="KW-0328">Glycosyltransferase</keyword>
<protein>
    <recommendedName>
        <fullName evidence="1">D-inositol 3-phosphate glycosyltransferase</fullName>
    </recommendedName>
</protein>
<evidence type="ECO:0000313" key="6">
    <source>
        <dbReference type="Proteomes" id="UP000249166"/>
    </source>
</evidence>
<dbReference type="InterPro" id="IPR028098">
    <property type="entry name" value="Glyco_trans_4-like_N"/>
</dbReference>
<organism evidence="5 6">
    <name type="scientific">Arthrobacter globiformis</name>
    <dbReference type="NCBI Taxonomy" id="1665"/>
    <lineage>
        <taxon>Bacteria</taxon>
        <taxon>Bacillati</taxon>
        <taxon>Actinomycetota</taxon>
        <taxon>Actinomycetes</taxon>
        <taxon>Micrococcales</taxon>
        <taxon>Micrococcaceae</taxon>
        <taxon>Arthrobacter</taxon>
    </lineage>
</organism>
<evidence type="ECO:0000256" key="2">
    <source>
        <dbReference type="ARBA" id="ARBA00022676"/>
    </source>
</evidence>
<dbReference type="GO" id="GO:0016758">
    <property type="term" value="F:hexosyltransferase activity"/>
    <property type="evidence" value="ECO:0007669"/>
    <property type="project" value="TreeGrafter"/>
</dbReference>
<dbReference type="AlphaFoldDB" id="A0A328HEB3"/>
<evidence type="ECO:0000256" key="3">
    <source>
        <dbReference type="ARBA" id="ARBA00022679"/>
    </source>
</evidence>
<evidence type="ECO:0000256" key="1">
    <source>
        <dbReference type="ARBA" id="ARBA00021292"/>
    </source>
</evidence>
<dbReference type="EMBL" id="QLNP01000079">
    <property type="protein sequence ID" value="RAM36978.1"/>
    <property type="molecule type" value="Genomic_DNA"/>
</dbReference>
<dbReference type="CDD" id="cd03794">
    <property type="entry name" value="GT4_WbuB-like"/>
    <property type="match status" value="1"/>
</dbReference>
<sequence length="414" mass="44580">MNHRNLKITILGLNYTPEPTGNAPYTTSLAEGLVAAGHTVHVITGFPHYPEWKLKEGYSGWVRSEVINGVTVDRVRHFVPSGSSALARIHMELSFGLRLLCANWRAPDVVLLVSPALFSSAIALFRARLRVKRPAIGIWVQDLYSRGVVETGTGGGRAAAVIAVVESLILRSTDGVVAIHDRFKQHMVDALRVSAGNVRVIRNWTHLPTSPCEGRCEVRAHLGWTPEDIVVLHAGNMGKKQGLENVIAAAQLAQDRRSAVRFVLLGDGNQKKKLQTMSAGLERLQFIDPLPGPDFMAALAAADILLVNELPGIKDMAVPSKLTSYFNAGIAVIAATDAGSVTAKEIATSMGGIRVDAADPEGLLAAAERLGADDEYTKTLGLNGLRFRHDTLSESAAVDRYDDFVTSLASSRGR</sequence>
<dbReference type="GO" id="GO:1901137">
    <property type="term" value="P:carbohydrate derivative biosynthetic process"/>
    <property type="evidence" value="ECO:0007669"/>
    <property type="project" value="UniProtKB-ARBA"/>
</dbReference>
<comment type="caution">
    <text evidence="5">The sequence shown here is derived from an EMBL/GenBank/DDBJ whole genome shotgun (WGS) entry which is preliminary data.</text>
</comment>
<dbReference type="PANTHER" id="PTHR45947">
    <property type="entry name" value="SULFOQUINOVOSYL TRANSFERASE SQD2"/>
    <property type="match status" value="1"/>
</dbReference>
<gene>
    <name evidence="5" type="ORF">DBZ45_12540</name>
</gene>
<dbReference type="Proteomes" id="UP000249166">
    <property type="component" value="Unassembled WGS sequence"/>
</dbReference>
<evidence type="ECO:0000259" key="4">
    <source>
        <dbReference type="Pfam" id="PF13579"/>
    </source>
</evidence>
<evidence type="ECO:0000313" key="5">
    <source>
        <dbReference type="EMBL" id="RAM36978.1"/>
    </source>
</evidence>
<dbReference type="RefSeq" id="WP_111904237.1">
    <property type="nucleotide sequence ID" value="NZ_QLNP01000079.1"/>
</dbReference>
<proteinExistence type="predicted"/>
<accession>A0A328HEB3</accession>
<dbReference type="SUPFAM" id="SSF53756">
    <property type="entry name" value="UDP-Glycosyltransferase/glycogen phosphorylase"/>
    <property type="match status" value="1"/>
</dbReference>
<dbReference type="PANTHER" id="PTHR45947:SF3">
    <property type="entry name" value="SULFOQUINOVOSYL TRANSFERASE SQD2"/>
    <property type="match status" value="1"/>
</dbReference>
<name>A0A328HEB3_ARTGO</name>
<dbReference type="Gene3D" id="3.40.50.2000">
    <property type="entry name" value="Glycogen Phosphorylase B"/>
    <property type="match status" value="2"/>
</dbReference>
<dbReference type="Pfam" id="PF13579">
    <property type="entry name" value="Glyco_trans_4_4"/>
    <property type="match status" value="1"/>
</dbReference>
<reference evidence="5 6" key="1">
    <citation type="submission" date="2018-04" db="EMBL/GenBank/DDBJ databases">
        <title>Bacteria isolated from cave deposits of Manipur.</title>
        <authorList>
            <person name="Sahoo D."/>
            <person name="Sarangthem I."/>
            <person name="Nandeibam J."/>
        </authorList>
    </citation>
    <scope>NUCLEOTIDE SEQUENCE [LARGE SCALE GENOMIC DNA]</scope>
    <source>
        <strain evidence="6">mrc11</strain>
    </source>
</reference>